<protein>
    <submittedName>
        <fullName evidence="1">Uncharacterized protein</fullName>
    </submittedName>
</protein>
<dbReference type="EMBL" id="CP039126">
    <property type="protein sequence ID" value="QMW79652.1"/>
    <property type="molecule type" value="Genomic_DNA"/>
</dbReference>
<name>A0A7G5MYF9_9FIRM</name>
<reference evidence="1 2" key="1">
    <citation type="submission" date="2019-04" db="EMBL/GenBank/DDBJ databases">
        <authorList>
            <person name="Schori C."/>
            <person name="Ahrens C."/>
        </authorList>
    </citation>
    <scope>NUCLEOTIDE SEQUENCE [LARGE SCALE GENOMIC DNA]</scope>
    <source>
        <strain evidence="1 2">DSM 2950</strain>
    </source>
</reference>
<sequence length="72" mass="8204">METLEFSRVFCCFKGEKNRPGRAEFLERLSTQFVKPGDIPLKSCMLSGKKNAGGGAGLRKRFYWFQKIKIGL</sequence>
<gene>
    <name evidence="1" type="ORF">E5259_19730</name>
</gene>
<organism evidence="1 2">
    <name type="scientific">Blautia producta</name>
    <dbReference type="NCBI Taxonomy" id="33035"/>
    <lineage>
        <taxon>Bacteria</taxon>
        <taxon>Bacillati</taxon>
        <taxon>Bacillota</taxon>
        <taxon>Clostridia</taxon>
        <taxon>Lachnospirales</taxon>
        <taxon>Lachnospiraceae</taxon>
        <taxon>Blautia</taxon>
    </lineage>
</organism>
<dbReference type="RefSeq" id="WP_026255291.1">
    <property type="nucleotide sequence ID" value="NZ_CABLBP010000002.1"/>
</dbReference>
<accession>A0A7G5MYF9</accession>
<dbReference type="GeneID" id="75054988"/>
<evidence type="ECO:0000313" key="1">
    <source>
        <dbReference type="EMBL" id="QMW79652.1"/>
    </source>
</evidence>
<evidence type="ECO:0000313" key="2">
    <source>
        <dbReference type="Proteomes" id="UP000515789"/>
    </source>
</evidence>
<dbReference type="Proteomes" id="UP000515789">
    <property type="component" value="Chromosome"/>
</dbReference>
<proteinExistence type="predicted"/>
<dbReference type="AlphaFoldDB" id="A0A7G5MYF9"/>